<evidence type="ECO:0000313" key="2">
    <source>
        <dbReference type="EMBL" id="CAH3193326.1"/>
    </source>
</evidence>
<proteinExistence type="predicted"/>
<sequence>MLDRAYRISSNWSYFSQECNRLETVFLKLKYPRHLFNLAVKQFVDSKVADQQQIPSTDMTPAPIRVVIPCKDQVSANIVKKPLTDLSLRIKTTIQPVFISRKLNEDLKFREVKPAT</sequence>
<feature type="domain" description="Helix-turn-helix" evidence="1">
    <location>
        <begin position="1"/>
        <end position="35"/>
    </location>
</feature>
<reference evidence="2 3" key="1">
    <citation type="submission" date="2022-05" db="EMBL/GenBank/DDBJ databases">
        <authorList>
            <consortium name="Genoscope - CEA"/>
            <person name="William W."/>
        </authorList>
    </citation>
    <scope>NUCLEOTIDE SEQUENCE [LARGE SCALE GENOMIC DNA]</scope>
</reference>
<protein>
    <recommendedName>
        <fullName evidence="1">Helix-turn-helix domain-containing protein</fullName>
    </recommendedName>
</protein>
<accession>A0ABN8SRQ4</accession>
<dbReference type="EMBL" id="CALNXI010003453">
    <property type="protein sequence ID" value="CAH3193326.1"/>
    <property type="molecule type" value="Genomic_DNA"/>
</dbReference>
<evidence type="ECO:0000313" key="3">
    <source>
        <dbReference type="Proteomes" id="UP001159427"/>
    </source>
</evidence>
<dbReference type="Proteomes" id="UP001159427">
    <property type="component" value="Unassembled WGS sequence"/>
</dbReference>
<feature type="non-terminal residue" evidence="2">
    <location>
        <position position="116"/>
    </location>
</feature>
<organism evidence="2 3">
    <name type="scientific">Porites evermanni</name>
    <dbReference type="NCBI Taxonomy" id="104178"/>
    <lineage>
        <taxon>Eukaryota</taxon>
        <taxon>Metazoa</taxon>
        <taxon>Cnidaria</taxon>
        <taxon>Anthozoa</taxon>
        <taxon>Hexacorallia</taxon>
        <taxon>Scleractinia</taxon>
        <taxon>Fungiina</taxon>
        <taxon>Poritidae</taxon>
        <taxon>Porites</taxon>
    </lineage>
</organism>
<evidence type="ECO:0000259" key="1">
    <source>
        <dbReference type="Pfam" id="PF26215"/>
    </source>
</evidence>
<comment type="caution">
    <text evidence="2">The sequence shown here is derived from an EMBL/GenBank/DDBJ whole genome shotgun (WGS) entry which is preliminary data.</text>
</comment>
<keyword evidence="3" id="KW-1185">Reference proteome</keyword>
<dbReference type="InterPro" id="IPR058912">
    <property type="entry name" value="HTH_animal"/>
</dbReference>
<name>A0ABN8SRQ4_9CNID</name>
<dbReference type="Pfam" id="PF26215">
    <property type="entry name" value="HTH_animal"/>
    <property type="match status" value="1"/>
</dbReference>
<gene>
    <name evidence="2" type="ORF">PEVE_00025631</name>
</gene>